<dbReference type="PANTHER" id="PTHR31639:SF312">
    <property type="entry name" value="CYCLIN-LIKE F-BOX"/>
    <property type="match status" value="1"/>
</dbReference>
<proteinExistence type="predicted"/>
<dbReference type="Pfam" id="PF24758">
    <property type="entry name" value="LRR_At5g56370"/>
    <property type="match status" value="1"/>
</dbReference>
<organism evidence="3 4">
    <name type="scientific">Linum tenue</name>
    <dbReference type="NCBI Taxonomy" id="586396"/>
    <lineage>
        <taxon>Eukaryota</taxon>
        <taxon>Viridiplantae</taxon>
        <taxon>Streptophyta</taxon>
        <taxon>Embryophyta</taxon>
        <taxon>Tracheophyta</taxon>
        <taxon>Spermatophyta</taxon>
        <taxon>Magnoliopsida</taxon>
        <taxon>eudicotyledons</taxon>
        <taxon>Gunneridae</taxon>
        <taxon>Pentapetalae</taxon>
        <taxon>rosids</taxon>
        <taxon>fabids</taxon>
        <taxon>Malpighiales</taxon>
        <taxon>Linaceae</taxon>
        <taxon>Linum</taxon>
    </lineage>
</organism>
<evidence type="ECO:0008006" key="5">
    <source>
        <dbReference type="Google" id="ProtNLM"/>
    </source>
</evidence>
<dbReference type="Proteomes" id="UP001154282">
    <property type="component" value="Unassembled WGS sequence"/>
</dbReference>
<dbReference type="SUPFAM" id="SSF52047">
    <property type="entry name" value="RNI-like"/>
    <property type="match status" value="1"/>
</dbReference>
<dbReference type="PANTHER" id="PTHR31639">
    <property type="entry name" value="F-BOX PROTEIN-LIKE"/>
    <property type="match status" value="1"/>
</dbReference>
<keyword evidence="4" id="KW-1185">Reference proteome</keyword>
<protein>
    <recommendedName>
        <fullName evidence="5">F-box domain-containing protein</fullName>
    </recommendedName>
</protein>
<dbReference type="Gene3D" id="3.80.10.10">
    <property type="entry name" value="Ribonuclease Inhibitor"/>
    <property type="match status" value="1"/>
</dbReference>
<dbReference type="AlphaFoldDB" id="A0AAV0NJ51"/>
<dbReference type="SUPFAM" id="SSF81383">
    <property type="entry name" value="F-box domain"/>
    <property type="match status" value="1"/>
</dbReference>
<feature type="domain" description="F-box" evidence="1">
    <location>
        <begin position="12"/>
        <end position="44"/>
    </location>
</feature>
<dbReference type="InterPro" id="IPR053781">
    <property type="entry name" value="F-box_AtFBL13-like"/>
</dbReference>
<comment type="caution">
    <text evidence="3">The sequence shown here is derived from an EMBL/GenBank/DDBJ whole genome shotgun (WGS) entry which is preliminary data.</text>
</comment>
<feature type="domain" description="F-box/LRR-repeat protein 15/At3g58940/PEG3-like LRR" evidence="2">
    <location>
        <begin position="113"/>
        <end position="235"/>
    </location>
</feature>
<gene>
    <name evidence="3" type="ORF">LITE_LOCUS33520</name>
</gene>
<evidence type="ECO:0000313" key="3">
    <source>
        <dbReference type="EMBL" id="CAI0458404.1"/>
    </source>
</evidence>
<dbReference type="InterPro" id="IPR055411">
    <property type="entry name" value="LRR_FXL15/At3g58940/PEG3-like"/>
</dbReference>
<dbReference type="InterPro" id="IPR036047">
    <property type="entry name" value="F-box-like_dom_sf"/>
</dbReference>
<evidence type="ECO:0000313" key="4">
    <source>
        <dbReference type="Proteomes" id="UP001154282"/>
    </source>
</evidence>
<dbReference type="EMBL" id="CAMGYJ010000008">
    <property type="protein sequence ID" value="CAI0458404.1"/>
    <property type="molecule type" value="Genomic_DNA"/>
</dbReference>
<name>A0AAV0NJ51_9ROSI</name>
<sequence>MKALNESDADRISSLPDDVIQSIVAFLPVKDGAKTATLSKQWRHNWGATAKLVFNGGFCQISAVEDYVLKASELMWEIYKALLLHEGPITELVLEIPGLRPCTDMDLMMLFVSKKSVQKLTLSFYEKRALEDKISSALFTARQLSYLRLRNCEFSAPSWFLGFSKLARLDLYGVHVPSPSNFCEDFLPKCPVLQHLIFVIQGSDSRKAELVSPSLKVFESNLWNVCFKHTPFLSTVRIELMDVYQNDKLSKYRAYDPDIAAAFSSLPAIEKLIIGGQWMGFLASGKVPSKLPTYLHQLKDLKLGDILLYRLSEARVLVCLIASSPNLRKLTVVCNCVHASLRKKRTIDILQLLEEHDHPTASCFQCLEEMSISDVLGMRVELNLLRFVLATAPQLRRIFIKPDGKMDPRKAHKFLKEVTSFKRVSREAEVIYVSKDEN</sequence>
<dbReference type="InterPro" id="IPR001810">
    <property type="entry name" value="F-box_dom"/>
</dbReference>
<accession>A0AAV0NJ51</accession>
<evidence type="ECO:0000259" key="2">
    <source>
        <dbReference type="Pfam" id="PF24758"/>
    </source>
</evidence>
<dbReference type="InterPro" id="IPR032675">
    <property type="entry name" value="LRR_dom_sf"/>
</dbReference>
<dbReference type="Pfam" id="PF00646">
    <property type="entry name" value="F-box"/>
    <property type="match status" value="1"/>
</dbReference>
<dbReference type="CDD" id="cd22160">
    <property type="entry name" value="F-box_AtFBL13-like"/>
    <property type="match status" value="1"/>
</dbReference>
<reference evidence="3" key="1">
    <citation type="submission" date="2022-08" db="EMBL/GenBank/DDBJ databases">
        <authorList>
            <person name="Gutierrez-Valencia J."/>
        </authorList>
    </citation>
    <scope>NUCLEOTIDE SEQUENCE</scope>
</reference>
<evidence type="ECO:0000259" key="1">
    <source>
        <dbReference type="Pfam" id="PF00646"/>
    </source>
</evidence>